<dbReference type="SUPFAM" id="SSF55729">
    <property type="entry name" value="Acyl-CoA N-acyltransferases (Nat)"/>
    <property type="match status" value="1"/>
</dbReference>
<dbReference type="GO" id="GO:0016747">
    <property type="term" value="F:acyltransferase activity, transferring groups other than amino-acyl groups"/>
    <property type="evidence" value="ECO:0007669"/>
    <property type="project" value="InterPro"/>
</dbReference>
<dbReference type="Proteomes" id="UP000515563">
    <property type="component" value="Chromosome"/>
</dbReference>
<reference evidence="2 3" key="2">
    <citation type="journal article" date="2020" name="Microbiol. Resour. Announc.">
        <title>Antarctic desert soil bacteria exhibit high novel natural product potential, evaluated through long-read genome sequencing and comparative genomics.</title>
        <authorList>
            <person name="Benaud N."/>
            <person name="Edwards R.J."/>
            <person name="Amos T.G."/>
            <person name="D'Agostino P.M."/>
            <person name="Gutierrez-Chavez C."/>
            <person name="Montgomery K."/>
            <person name="Nicetic I."/>
            <person name="Ferrari B.C."/>
        </authorList>
    </citation>
    <scope>NUCLEOTIDE SEQUENCE [LARGE SCALE GENOMIC DNA]</scope>
    <source>
        <strain evidence="2 3">SPB151</strain>
    </source>
</reference>
<dbReference type="PROSITE" id="PS51186">
    <property type="entry name" value="GNAT"/>
    <property type="match status" value="1"/>
</dbReference>
<dbReference type="InterPro" id="IPR016181">
    <property type="entry name" value="Acyl_CoA_acyltransferase"/>
</dbReference>
<evidence type="ECO:0000313" key="3">
    <source>
        <dbReference type="Proteomes" id="UP000515563"/>
    </source>
</evidence>
<dbReference type="InterPro" id="IPR013653">
    <property type="entry name" value="GCN5-like_dom"/>
</dbReference>
<gene>
    <name evidence="2" type="ORF">F1D05_16195</name>
</gene>
<protein>
    <submittedName>
        <fullName evidence="2">Acetyltransferase</fullName>
    </submittedName>
</protein>
<feature type="domain" description="N-acetyltransferase" evidence="1">
    <location>
        <begin position="143"/>
        <end position="285"/>
    </location>
</feature>
<keyword evidence="2" id="KW-0808">Transferase</keyword>
<organism evidence="2 3">
    <name type="scientific">Kribbella qitaiheensis</name>
    <dbReference type="NCBI Taxonomy" id="1544730"/>
    <lineage>
        <taxon>Bacteria</taxon>
        <taxon>Bacillati</taxon>
        <taxon>Actinomycetota</taxon>
        <taxon>Actinomycetes</taxon>
        <taxon>Propionibacteriales</taxon>
        <taxon>Kribbellaceae</taxon>
        <taxon>Kribbella</taxon>
    </lineage>
</organism>
<evidence type="ECO:0000313" key="2">
    <source>
        <dbReference type="EMBL" id="QNE19172.1"/>
    </source>
</evidence>
<dbReference type="Pfam" id="PF08445">
    <property type="entry name" value="FR47"/>
    <property type="match status" value="1"/>
</dbReference>
<dbReference type="InterPro" id="IPR000182">
    <property type="entry name" value="GNAT_dom"/>
</dbReference>
<reference evidence="3" key="1">
    <citation type="submission" date="2019-09" db="EMBL/GenBank/DDBJ databases">
        <title>Antimicrobial potential of Antarctic Bacteria.</title>
        <authorList>
            <person name="Benaud N."/>
            <person name="Edwards R.J."/>
            <person name="Ferrari B.C."/>
        </authorList>
    </citation>
    <scope>NUCLEOTIDE SEQUENCE [LARGE SCALE GENOMIC DNA]</scope>
    <source>
        <strain evidence="3">SPB151</strain>
    </source>
</reference>
<accession>A0A7G6WYV7</accession>
<name>A0A7G6WYV7_9ACTN</name>
<dbReference type="RefSeq" id="WP_185448457.1">
    <property type="nucleotide sequence ID" value="NZ_CP043661.1"/>
</dbReference>
<proteinExistence type="predicted"/>
<dbReference type="AlphaFoldDB" id="A0A7G6WYV7"/>
<dbReference type="Gene3D" id="3.40.630.30">
    <property type="match status" value="1"/>
</dbReference>
<dbReference type="CDD" id="cd04301">
    <property type="entry name" value="NAT_SF"/>
    <property type="match status" value="1"/>
</dbReference>
<dbReference type="KEGG" id="kqi:F1D05_16195"/>
<keyword evidence="3" id="KW-1185">Reference proteome</keyword>
<evidence type="ECO:0000259" key="1">
    <source>
        <dbReference type="PROSITE" id="PS51186"/>
    </source>
</evidence>
<dbReference type="EMBL" id="CP043661">
    <property type="protein sequence ID" value="QNE19172.1"/>
    <property type="molecule type" value="Genomic_DNA"/>
</dbReference>
<sequence>MSTAIRSTGDPVEFRAAVFPFLKKDPVLNSVVLSSVEGRIQGIMHDPEPPLYVSLHEGGEVVGAVLWTALRGIVLGSLADDLVPPLVNALADLVPGAESAEGTATAAPIFAELFAARVGKNFQKIRGTRLHQLISFVEQKAAGTPRLATLADVEITAELSQGYSIALGHDSSRALADTWVRGRIELERLWLWEDEGRAASLVGRQGEAFGATRIGPVYTPSEYRGHGYASALTAHVTQQILAAGSAACLFTDLANPTSNKIYATIGYRPVADFLGFSFTDQGRVV</sequence>